<evidence type="ECO:0000259" key="1">
    <source>
        <dbReference type="Pfam" id="PF09588"/>
    </source>
</evidence>
<keyword evidence="2" id="KW-0378">Hydrolase</keyword>
<dbReference type="Pfam" id="PF09588">
    <property type="entry name" value="YqaJ"/>
    <property type="match status" value="1"/>
</dbReference>
<protein>
    <submittedName>
        <fullName evidence="2">Putative exonuclease</fullName>
    </submittedName>
</protein>
<dbReference type="PANTHER" id="PTHR46609:SF6">
    <property type="entry name" value="EXONUCLEASE, PHAGE-TYPE_RECB, C-TERMINAL DOMAIN-CONTAINING PROTEIN-RELATED"/>
    <property type="match status" value="1"/>
</dbReference>
<dbReference type="PANTHER" id="PTHR46609">
    <property type="entry name" value="EXONUCLEASE, PHAGE-TYPE/RECB, C-TERMINAL DOMAIN-CONTAINING PROTEIN"/>
    <property type="match status" value="1"/>
</dbReference>
<sequence length="199" mass="22032">MIRLDVKQGSEEWFAARRGIPTSSEFGRIIGVTGKISTAKSYLYELAGARITGVDKGNFQSAAMARGTEMEPEARAYCELVMGVEVEQVGFILDDSKRYGCSPDGLFGDTGLEAKCPSVHVHIGYLLAGVLPSDYFAQVQGSMLVTGFSHWWFCSYFPGLPALILDVQRDWEFTAKLSVALKDFCNELNELEKKLRRLA</sequence>
<keyword evidence="2" id="KW-0540">Nuclease</keyword>
<organism evidence="2">
    <name type="scientific">viral metagenome</name>
    <dbReference type="NCBI Taxonomy" id="1070528"/>
    <lineage>
        <taxon>unclassified sequences</taxon>
        <taxon>metagenomes</taxon>
        <taxon>organismal metagenomes</taxon>
    </lineage>
</organism>
<dbReference type="InterPro" id="IPR011335">
    <property type="entry name" value="Restrct_endonuc-II-like"/>
</dbReference>
<dbReference type="CDD" id="cd22343">
    <property type="entry name" value="PDDEXK_lambda_exonuclease-like"/>
    <property type="match status" value="1"/>
</dbReference>
<evidence type="ECO:0000313" key="2">
    <source>
        <dbReference type="EMBL" id="QJA95158.1"/>
    </source>
</evidence>
<dbReference type="Gene3D" id="3.90.320.10">
    <property type="match status" value="1"/>
</dbReference>
<dbReference type="EMBL" id="MT143290">
    <property type="protein sequence ID" value="QJA95158.1"/>
    <property type="molecule type" value="Genomic_DNA"/>
</dbReference>
<keyword evidence="2" id="KW-0269">Exonuclease</keyword>
<dbReference type="GO" id="GO:0004527">
    <property type="term" value="F:exonuclease activity"/>
    <property type="evidence" value="ECO:0007669"/>
    <property type="project" value="UniProtKB-KW"/>
</dbReference>
<name>A0A6M3LQL9_9ZZZZ</name>
<dbReference type="InterPro" id="IPR011604">
    <property type="entry name" value="PDDEXK-like_dom_sf"/>
</dbReference>
<feature type="domain" description="YqaJ viral recombinase" evidence="1">
    <location>
        <begin position="12"/>
        <end position="148"/>
    </location>
</feature>
<dbReference type="InterPro" id="IPR051703">
    <property type="entry name" value="NF-kappa-B_Signaling_Reg"/>
</dbReference>
<accession>A0A6M3LQL9</accession>
<reference evidence="2" key="1">
    <citation type="submission" date="2020-03" db="EMBL/GenBank/DDBJ databases">
        <title>The deep terrestrial virosphere.</title>
        <authorList>
            <person name="Holmfeldt K."/>
            <person name="Nilsson E."/>
            <person name="Simone D."/>
            <person name="Lopez-Fernandez M."/>
            <person name="Wu X."/>
            <person name="de Brujin I."/>
            <person name="Lundin D."/>
            <person name="Andersson A."/>
            <person name="Bertilsson S."/>
            <person name="Dopson M."/>
        </authorList>
    </citation>
    <scope>NUCLEOTIDE SEQUENCE</scope>
    <source>
        <strain evidence="2">MM415B05603</strain>
    </source>
</reference>
<dbReference type="AlphaFoldDB" id="A0A6M3LQL9"/>
<gene>
    <name evidence="2" type="ORF">MM415B05603_0010</name>
</gene>
<dbReference type="InterPro" id="IPR019080">
    <property type="entry name" value="YqaJ_viral_recombinase"/>
</dbReference>
<proteinExistence type="predicted"/>
<dbReference type="SUPFAM" id="SSF52980">
    <property type="entry name" value="Restriction endonuclease-like"/>
    <property type="match status" value="1"/>
</dbReference>